<dbReference type="EMBL" id="JABFTP020000185">
    <property type="protein sequence ID" value="KAL3286974.1"/>
    <property type="molecule type" value="Genomic_DNA"/>
</dbReference>
<dbReference type="Proteomes" id="UP001516400">
    <property type="component" value="Unassembled WGS sequence"/>
</dbReference>
<organism evidence="2 3">
    <name type="scientific">Cryptolaemus montrouzieri</name>
    <dbReference type="NCBI Taxonomy" id="559131"/>
    <lineage>
        <taxon>Eukaryota</taxon>
        <taxon>Metazoa</taxon>
        <taxon>Ecdysozoa</taxon>
        <taxon>Arthropoda</taxon>
        <taxon>Hexapoda</taxon>
        <taxon>Insecta</taxon>
        <taxon>Pterygota</taxon>
        <taxon>Neoptera</taxon>
        <taxon>Endopterygota</taxon>
        <taxon>Coleoptera</taxon>
        <taxon>Polyphaga</taxon>
        <taxon>Cucujiformia</taxon>
        <taxon>Coccinelloidea</taxon>
        <taxon>Coccinellidae</taxon>
        <taxon>Scymninae</taxon>
        <taxon>Scymnini</taxon>
        <taxon>Cryptolaemus</taxon>
    </lineage>
</organism>
<name>A0ABD2P818_9CUCU</name>
<evidence type="ECO:0000313" key="2">
    <source>
        <dbReference type="EMBL" id="KAL3286974.1"/>
    </source>
</evidence>
<comment type="caution">
    <text evidence="2">The sequence shown here is derived from an EMBL/GenBank/DDBJ whole genome shotgun (WGS) entry which is preliminary data.</text>
</comment>
<proteinExistence type="predicted"/>
<protein>
    <submittedName>
        <fullName evidence="2">Uncharacterized protein</fullName>
    </submittedName>
</protein>
<accession>A0ABD2P818</accession>
<sequence>MGIGQDDQFIKVYAHLHIIENDKFEVIKTTAVPMKKQNGTFVGIQVSTAFVAVKYVTEKYFEISNDQVIQAISIGGNTYIYDPTIIKNMIKNPNCIIDQIYRRVDELVCRNTLYTVKTIAWKELHKPNIWIFIANVPSRAALICEGRRQKVTLNHTGILLVAPHYIIKTKLNTLQSKATETFSVIETYNRKIEPSILQKDAHQTSSNVDIDEEPNLNAPDTISRLKNEASDIDEEFTTYRWRRVITHSTIFSVIIIATILLTIFIIYWAIQCL</sequence>
<keyword evidence="1" id="KW-1133">Transmembrane helix</keyword>
<keyword evidence="1" id="KW-0472">Membrane</keyword>
<keyword evidence="1" id="KW-0812">Transmembrane</keyword>
<reference evidence="2 3" key="1">
    <citation type="journal article" date="2021" name="BMC Biol.">
        <title>Horizontally acquired antibacterial genes associated with adaptive radiation of ladybird beetles.</title>
        <authorList>
            <person name="Li H.S."/>
            <person name="Tang X.F."/>
            <person name="Huang Y.H."/>
            <person name="Xu Z.Y."/>
            <person name="Chen M.L."/>
            <person name="Du X.Y."/>
            <person name="Qiu B.Y."/>
            <person name="Chen P.T."/>
            <person name="Zhang W."/>
            <person name="Slipinski A."/>
            <person name="Escalona H.E."/>
            <person name="Waterhouse R.M."/>
            <person name="Zwick A."/>
            <person name="Pang H."/>
        </authorList>
    </citation>
    <scope>NUCLEOTIDE SEQUENCE [LARGE SCALE GENOMIC DNA]</scope>
    <source>
        <strain evidence="2">SYSU2018</strain>
    </source>
</reference>
<evidence type="ECO:0000313" key="3">
    <source>
        <dbReference type="Proteomes" id="UP001516400"/>
    </source>
</evidence>
<feature type="transmembrane region" description="Helical" evidence="1">
    <location>
        <begin position="250"/>
        <end position="270"/>
    </location>
</feature>
<gene>
    <name evidence="2" type="ORF">HHI36_001460</name>
</gene>
<keyword evidence="3" id="KW-1185">Reference proteome</keyword>
<dbReference type="AlphaFoldDB" id="A0ABD2P818"/>
<evidence type="ECO:0000256" key="1">
    <source>
        <dbReference type="SAM" id="Phobius"/>
    </source>
</evidence>